<dbReference type="STRING" id="717606.PaecuDRAFT_0334"/>
<keyword evidence="12" id="KW-1185">Reference proteome</keyword>
<keyword evidence="7 8" id="KW-0131">Cell cycle</keyword>
<feature type="region of interest" description="Disordered" evidence="9">
    <location>
        <begin position="236"/>
        <end position="255"/>
    </location>
</feature>
<keyword evidence="4 8" id="KW-0812">Transmembrane</keyword>
<comment type="similarity">
    <text evidence="8">Belongs to the FtsQ/DivIB family. DivIB subfamily.</text>
</comment>
<dbReference type="eggNOG" id="COG1589">
    <property type="taxonomic scope" value="Bacteria"/>
</dbReference>
<gene>
    <name evidence="8" type="primary">divIB</name>
    <name evidence="11" type="ORF">PaecuDRAFT_0334</name>
</gene>
<keyword evidence="3 8" id="KW-0132">Cell division</keyword>
<evidence type="ECO:0000256" key="6">
    <source>
        <dbReference type="ARBA" id="ARBA00023136"/>
    </source>
</evidence>
<keyword evidence="6 8" id="KW-0472">Membrane</keyword>
<dbReference type="PANTHER" id="PTHR37820:SF1">
    <property type="entry name" value="CELL DIVISION PROTEIN FTSQ"/>
    <property type="match status" value="1"/>
</dbReference>
<evidence type="ECO:0000256" key="3">
    <source>
        <dbReference type="ARBA" id="ARBA00022618"/>
    </source>
</evidence>
<evidence type="ECO:0000256" key="7">
    <source>
        <dbReference type="ARBA" id="ARBA00023306"/>
    </source>
</evidence>
<keyword evidence="5 8" id="KW-1133">Transmembrane helix</keyword>
<dbReference type="AlphaFoldDB" id="E0I3F9"/>
<reference evidence="11 12" key="1">
    <citation type="submission" date="2010-07" db="EMBL/GenBank/DDBJ databases">
        <title>The draft genome of Paenibacillus curdlanolyticus YK9.</title>
        <authorList>
            <consortium name="US DOE Joint Genome Institute (JGI-PGF)"/>
            <person name="Lucas S."/>
            <person name="Copeland A."/>
            <person name="Lapidus A."/>
            <person name="Cheng J.-F."/>
            <person name="Bruce D."/>
            <person name="Goodwin L."/>
            <person name="Pitluck S."/>
            <person name="Land M.L."/>
            <person name="Hauser L."/>
            <person name="Chang Y.-J."/>
            <person name="Jeffries C."/>
            <person name="Anderson I.J."/>
            <person name="Johnson E."/>
            <person name="Loganathan U."/>
            <person name="Mulhopadhyay B."/>
            <person name="Kyrpides N."/>
            <person name="Woyke T.J."/>
        </authorList>
    </citation>
    <scope>NUCLEOTIDE SEQUENCE [LARGE SCALE GENOMIC DNA]</scope>
    <source>
        <strain evidence="11 12">YK9</strain>
    </source>
</reference>
<evidence type="ECO:0000313" key="11">
    <source>
        <dbReference type="EMBL" id="EFM12823.1"/>
    </source>
</evidence>
<keyword evidence="2 8" id="KW-1003">Cell membrane</keyword>
<dbReference type="Pfam" id="PF08478">
    <property type="entry name" value="POTRA_1"/>
    <property type="match status" value="1"/>
</dbReference>
<evidence type="ECO:0000259" key="10">
    <source>
        <dbReference type="PROSITE" id="PS51779"/>
    </source>
</evidence>
<dbReference type="PANTHER" id="PTHR37820">
    <property type="entry name" value="CELL DIVISION PROTEIN DIVIB"/>
    <property type="match status" value="1"/>
</dbReference>
<feature type="domain" description="POTRA" evidence="10">
    <location>
        <begin position="43"/>
        <end position="111"/>
    </location>
</feature>
<evidence type="ECO:0000256" key="8">
    <source>
        <dbReference type="HAMAP-Rule" id="MF_00912"/>
    </source>
</evidence>
<evidence type="ECO:0000313" key="12">
    <source>
        <dbReference type="Proteomes" id="UP000005387"/>
    </source>
</evidence>
<dbReference type="GO" id="GO:0032153">
    <property type="term" value="C:cell division site"/>
    <property type="evidence" value="ECO:0007669"/>
    <property type="project" value="UniProtKB-UniRule"/>
</dbReference>
<accession>E0I3F9</accession>
<evidence type="ECO:0000256" key="2">
    <source>
        <dbReference type="ARBA" id="ARBA00022475"/>
    </source>
</evidence>
<dbReference type="PROSITE" id="PS51779">
    <property type="entry name" value="POTRA"/>
    <property type="match status" value="1"/>
</dbReference>
<dbReference type="InterPro" id="IPR034746">
    <property type="entry name" value="POTRA"/>
</dbReference>
<organism evidence="11 12">
    <name type="scientific">Paenibacillus curdlanolyticus YK9</name>
    <dbReference type="NCBI Taxonomy" id="717606"/>
    <lineage>
        <taxon>Bacteria</taxon>
        <taxon>Bacillati</taxon>
        <taxon>Bacillota</taxon>
        <taxon>Bacilli</taxon>
        <taxon>Bacillales</taxon>
        <taxon>Paenibacillaceae</taxon>
        <taxon>Paenibacillus</taxon>
    </lineage>
</organism>
<evidence type="ECO:0000256" key="1">
    <source>
        <dbReference type="ARBA" id="ARBA00004370"/>
    </source>
</evidence>
<name>E0I3F9_9BACL</name>
<dbReference type="OrthoDB" id="2677691at2"/>
<sequence>MKQTMPVLREPQRKLRSSRKLKIVLLLLFIVVLSVLFFNSSISEVSTVTIDGERFVTADMIRKTAGVSAGDAYFGFTERSIERKLLANPAIEQAEVTKRFPGEIHIHIQEFPTVGYELSPQGQMTAILSNGLGIQTTKGDFVVDKPLLSGWKSNDPVKAELSKALAAIPAQQLSDISEIRPDPSKAYPDRIRLYTRTRFEVITAVSVFADKLETLNAVTETQRPGKVTMLLTDTYEPYEPDSTENLETTEKESTQ</sequence>
<evidence type="ECO:0000256" key="4">
    <source>
        <dbReference type="ARBA" id="ARBA00022692"/>
    </source>
</evidence>
<evidence type="ECO:0000256" key="5">
    <source>
        <dbReference type="ARBA" id="ARBA00022989"/>
    </source>
</evidence>
<dbReference type="InterPro" id="IPR026580">
    <property type="entry name" value="DivIB"/>
</dbReference>
<dbReference type="Proteomes" id="UP000005387">
    <property type="component" value="Unassembled WGS sequence"/>
</dbReference>
<dbReference type="HAMAP" id="MF_00912">
    <property type="entry name" value="DivIB"/>
    <property type="match status" value="1"/>
</dbReference>
<dbReference type="InterPro" id="IPR013685">
    <property type="entry name" value="POTRA_FtsQ_type"/>
</dbReference>
<dbReference type="InterPro" id="IPR050487">
    <property type="entry name" value="FtsQ_DivIB"/>
</dbReference>
<evidence type="ECO:0000256" key="9">
    <source>
        <dbReference type="SAM" id="MobiDB-lite"/>
    </source>
</evidence>
<proteinExistence type="inferred from homology"/>
<dbReference type="GO" id="GO:0005886">
    <property type="term" value="C:plasma membrane"/>
    <property type="evidence" value="ECO:0007669"/>
    <property type="project" value="UniProtKB-SubCell"/>
</dbReference>
<dbReference type="EMBL" id="AEDD01000001">
    <property type="protein sequence ID" value="EFM12823.1"/>
    <property type="molecule type" value="Genomic_DNA"/>
</dbReference>
<dbReference type="GO" id="GO:0043093">
    <property type="term" value="P:FtsZ-dependent cytokinesis"/>
    <property type="evidence" value="ECO:0007669"/>
    <property type="project" value="UniProtKB-UniRule"/>
</dbReference>
<dbReference type="Gene3D" id="3.40.50.10960">
    <property type="match status" value="1"/>
</dbReference>
<comment type="function">
    <text evidence="8">Cell division protein that may be involved in stabilizing or promoting the assembly of the division complex.</text>
</comment>
<dbReference type="Gene3D" id="3.10.20.310">
    <property type="entry name" value="membrane protein fhac"/>
    <property type="match status" value="1"/>
</dbReference>
<comment type="subcellular location">
    <subcellularLocation>
        <location evidence="8">Cell membrane</location>
        <topology evidence="8">Single-pass type II membrane protein</topology>
    </subcellularLocation>
    <subcellularLocation>
        <location evidence="1">Membrane</location>
    </subcellularLocation>
    <text evidence="8">Localizes to the division septum.</text>
</comment>
<protein>
    <recommendedName>
        <fullName evidence="8">Cell division protein DivIB</fullName>
    </recommendedName>
</protein>